<dbReference type="PANTHER" id="PTHR30558:SF7">
    <property type="entry name" value="TOL-PAL SYSTEM PROTEIN TOLR"/>
    <property type="match status" value="1"/>
</dbReference>
<organism evidence="9 10">
    <name type="scientific">Aquabacterium lacunae</name>
    <dbReference type="NCBI Taxonomy" id="2528630"/>
    <lineage>
        <taxon>Bacteria</taxon>
        <taxon>Pseudomonadati</taxon>
        <taxon>Pseudomonadota</taxon>
        <taxon>Betaproteobacteria</taxon>
        <taxon>Burkholderiales</taxon>
        <taxon>Aquabacterium</taxon>
    </lineage>
</organism>
<dbReference type="Proteomes" id="UP000292120">
    <property type="component" value="Unassembled WGS sequence"/>
</dbReference>
<evidence type="ECO:0000256" key="3">
    <source>
        <dbReference type="ARBA" id="ARBA00022475"/>
    </source>
</evidence>
<dbReference type="GO" id="GO:0005886">
    <property type="term" value="C:plasma membrane"/>
    <property type="evidence" value="ECO:0007669"/>
    <property type="project" value="UniProtKB-SubCell"/>
</dbReference>
<dbReference type="InterPro" id="IPR003400">
    <property type="entry name" value="ExbD"/>
</dbReference>
<keyword evidence="7" id="KW-0653">Protein transport</keyword>
<dbReference type="RefSeq" id="WP_130967762.1">
    <property type="nucleotide sequence ID" value="NZ_SIXI01000003.1"/>
</dbReference>
<evidence type="ECO:0000256" key="5">
    <source>
        <dbReference type="ARBA" id="ARBA00022989"/>
    </source>
</evidence>
<keyword evidence="7" id="KW-0813">Transport</keyword>
<dbReference type="Gene3D" id="3.30.420.270">
    <property type="match status" value="1"/>
</dbReference>
<dbReference type="GO" id="GO:0022857">
    <property type="term" value="F:transmembrane transporter activity"/>
    <property type="evidence" value="ECO:0007669"/>
    <property type="project" value="InterPro"/>
</dbReference>
<dbReference type="EMBL" id="SIXI01000003">
    <property type="protein sequence ID" value="TBO31307.1"/>
    <property type="molecule type" value="Genomic_DNA"/>
</dbReference>
<keyword evidence="10" id="KW-1185">Reference proteome</keyword>
<reference evidence="9 10" key="1">
    <citation type="submission" date="2019-02" db="EMBL/GenBank/DDBJ databases">
        <title>Aquabacterium sp. strain KMB7.</title>
        <authorList>
            <person name="Chen W.-M."/>
        </authorList>
    </citation>
    <scope>NUCLEOTIDE SEQUENCE [LARGE SCALE GENOMIC DNA]</scope>
    <source>
        <strain evidence="9 10">KMB7</strain>
    </source>
</reference>
<keyword evidence="5 8" id="KW-1133">Transmembrane helix</keyword>
<dbReference type="PANTHER" id="PTHR30558">
    <property type="entry name" value="EXBD MEMBRANE COMPONENT OF PMF-DRIVEN MACROMOLECULE IMPORT SYSTEM"/>
    <property type="match status" value="1"/>
</dbReference>
<dbReference type="OrthoDB" id="9798629at2"/>
<gene>
    <name evidence="9" type="ORF">EYS42_08655</name>
</gene>
<name>A0A4Q9H2L4_9BURK</name>
<dbReference type="GO" id="GO:0015031">
    <property type="term" value="P:protein transport"/>
    <property type="evidence" value="ECO:0007669"/>
    <property type="project" value="UniProtKB-KW"/>
</dbReference>
<keyword evidence="4 7" id="KW-0812">Transmembrane</keyword>
<proteinExistence type="inferred from homology"/>
<comment type="similarity">
    <text evidence="2 7">Belongs to the ExbD/TolR family.</text>
</comment>
<dbReference type="AlphaFoldDB" id="A0A4Q9H2L4"/>
<evidence type="ECO:0000313" key="10">
    <source>
        <dbReference type="Proteomes" id="UP000292120"/>
    </source>
</evidence>
<evidence type="ECO:0000256" key="6">
    <source>
        <dbReference type="ARBA" id="ARBA00023136"/>
    </source>
</evidence>
<comment type="subcellular location">
    <subcellularLocation>
        <location evidence="1">Cell membrane</location>
        <topology evidence="1">Single-pass membrane protein</topology>
    </subcellularLocation>
    <subcellularLocation>
        <location evidence="7">Cell membrane</location>
        <topology evidence="7">Single-pass type II membrane protein</topology>
    </subcellularLocation>
</comment>
<accession>A0A4Q9H2L4</accession>
<evidence type="ECO:0000256" key="4">
    <source>
        <dbReference type="ARBA" id="ARBA00022692"/>
    </source>
</evidence>
<protein>
    <submittedName>
        <fullName evidence="9">Biopolymer transporter ExbD</fullName>
    </submittedName>
</protein>
<evidence type="ECO:0000256" key="7">
    <source>
        <dbReference type="RuleBase" id="RU003879"/>
    </source>
</evidence>
<evidence type="ECO:0000313" key="9">
    <source>
        <dbReference type="EMBL" id="TBO31307.1"/>
    </source>
</evidence>
<comment type="caution">
    <text evidence="9">The sequence shown here is derived from an EMBL/GenBank/DDBJ whole genome shotgun (WGS) entry which is preliminary data.</text>
</comment>
<evidence type="ECO:0000256" key="8">
    <source>
        <dbReference type="SAM" id="Phobius"/>
    </source>
</evidence>
<keyword evidence="6 8" id="KW-0472">Membrane</keyword>
<feature type="transmembrane region" description="Helical" evidence="8">
    <location>
        <begin position="21"/>
        <end position="41"/>
    </location>
</feature>
<keyword evidence="3" id="KW-1003">Cell membrane</keyword>
<dbReference type="Pfam" id="PF02472">
    <property type="entry name" value="ExbD"/>
    <property type="match status" value="1"/>
</dbReference>
<evidence type="ECO:0000256" key="1">
    <source>
        <dbReference type="ARBA" id="ARBA00004162"/>
    </source>
</evidence>
<evidence type="ECO:0000256" key="2">
    <source>
        <dbReference type="ARBA" id="ARBA00005811"/>
    </source>
</evidence>
<sequence length="148" mass="15886">MAFGRIERKRGETPMSEINMTPLIDVMLVLLVIFMLTAPLMSSGLKLNLPSTQGTQKQPPNPKAIRITLTADNAVRLDDTVITPEALAERLQALKGSDTEVHLRADRAVPYGQVAEVLGLLKAAELRKLAFVTEPVGAQTAAAASAAR</sequence>